<comment type="caution">
    <text evidence="2">The sequence shown here is derived from an EMBL/GenBank/DDBJ whole genome shotgun (WGS) entry which is preliminary data.</text>
</comment>
<feature type="signal peptide" evidence="1">
    <location>
        <begin position="1"/>
        <end position="23"/>
    </location>
</feature>
<dbReference type="PROSITE" id="PS51257">
    <property type="entry name" value="PROKAR_LIPOPROTEIN"/>
    <property type="match status" value="1"/>
</dbReference>
<evidence type="ECO:0008006" key="4">
    <source>
        <dbReference type="Google" id="ProtNLM"/>
    </source>
</evidence>
<evidence type="ECO:0000313" key="3">
    <source>
        <dbReference type="Proteomes" id="UP000248795"/>
    </source>
</evidence>
<dbReference type="Proteomes" id="UP000248795">
    <property type="component" value="Unassembled WGS sequence"/>
</dbReference>
<organism evidence="2 3">
    <name type="scientific">Aestuariivirga litoralis</name>
    <dbReference type="NCBI Taxonomy" id="2650924"/>
    <lineage>
        <taxon>Bacteria</taxon>
        <taxon>Pseudomonadati</taxon>
        <taxon>Pseudomonadota</taxon>
        <taxon>Alphaproteobacteria</taxon>
        <taxon>Hyphomicrobiales</taxon>
        <taxon>Aestuariivirgaceae</taxon>
        <taxon>Aestuariivirga</taxon>
    </lineage>
</organism>
<feature type="chain" id="PRO_5015867074" description="DUF995 domain-containing protein" evidence="1">
    <location>
        <begin position="24"/>
        <end position="149"/>
    </location>
</feature>
<gene>
    <name evidence="2" type="ORF">DK847_11070</name>
</gene>
<proteinExistence type="predicted"/>
<name>A0A2W2B9P2_9HYPH</name>
<keyword evidence="1" id="KW-0732">Signal</keyword>
<reference evidence="3" key="1">
    <citation type="submission" date="2018-06" db="EMBL/GenBank/DDBJ databases">
        <title>Aestuariibacter litoralis strain KCTC 52945T.</title>
        <authorList>
            <person name="Li X."/>
            <person name="Salam N."/>
            <person name="Li J.-L."/>
            <person name="Chen Y.-M."/>
            <person name="Yang Z.-W."/>
            <person name="Zhang L.-Y."/>
            <person name="Han M.-X."/>
            <person name="Xiao M."/>
            <person name="Li W.-J."/>
        </authorList>
    </citation>
    <scope>NUCLEOTIDE SEQUENCE [LARGE SCALE GENOMIC DNA]</scope>
    <source>
        <strain evidence="3">KCTC 52945</strain>
    </source>
</reference>
<keyword evidence="3" id="KW-1185">Reference proteome</keyword>
<sequence>MRFARGLAGLMLATVALGLAACASSKSTPDLAPATPAPITTAPVAPAPGPLPVGNALSAADITKALSERKFTYAAPGNKGTVTFFNDGTFEYDQAGKGTGTGLWQASNGKLCQARNPTSWLPKGTPSTCVPITSDGMRLTAGPIQYTPL</sequence>
<dbReference type="AlphaFoldDB" id="A0A2W2B9P2"/>
<protein>
    <recommendedName>
        <fullName evidence="4">DUF995 domain-containing protein</fullName>
    </recommendedName>
</protein>
<dbReference type="EMBL" id="QKVK01000004">
    <property type="protein sequence ID" value="PZF76984.1"/>
    <property type="molecule type" value="Genomic_DNA"/>
</dbReference>
<accession>A0A2W2B9P2</accession>
<evidence type="ECO:0000313" key="2">
    <source>
        <dbReference type="EMBL" id="PZF76984.1"/>
    </source>
</evidence>
<dbReference type="RefSeq" id="WP_111198561.1">
    <property type="nucleotide sequence ID" value="NZ_QKVK01000004.1"/>
</dbReference>
<evidence type="ECO:0000256" key="1">
    <source>
        <dbReference type="SAM" id="SignalP"/>
    </source>
</evidence>